<name>A0ACB9S845_9MYRT</name>
<sequence>MERPFLAFILSITLVILLNHLLLLYNRRRRHLPPGPLPLPIIGNLHQLTRLPHRQLRDLSRTFGPIMLIHLGNIPMIVVSSPTAAKLFLRTHDAVFSSRPSLAVLDSMPQWRNTMVFSPSNAYWRQMRRLCTQELFGETKVREFGKARREVLMKMVDCLRRREKEDGINLVDMSSALEDTMEELVCRMVMRCDEQKFEVVELGKIIREMVKLVGKFNLGDFIPVFRPFDLQGLGQRAKEIDKVLHKMLEAVVTRHEQNDRTGDGKNFVDMLLALMSKPVSKLANDRTADCVIDRVSIKAIILDIIAGGIETTSTTIDWALSEIIRNPGVLKRLQDEMDEVVGRKRMVEESDIPRLRYLEMVVKETLRLHPPGPLLAPHESYEDVMVDGYLVPKGARILVNVWAIGRDLGTWSTDAEEFRPERFEGQKVDFYGQNFEFLPFGSGRRSCPGMNIGLAMVKLSIAQLVHCFDWEMPKGRLPSDIDMSEEFGLSVPRGNSLCLIPRYRLHD</sequence>
<proteinExistence type="predicted"/>
<comment type="caution">
    <text evidence="1">The sequence shown here is derived from an EMBL/GenBank/DDBJ whole genome shotgun (WGS) entry which is preliminary data.</text>
</comment>
<reference evidence="2" key="1">
    <citation type="journal article" date="2023" name="Front. Plant Sci.">
        <title>Chromosomal-level genome assembly of Melastoma candidum provides insights into trichome evolution.</title>
        <authorList>
            <person name="Zhong Y."/>
            <person name="Wu W."/>
            <person name="Sun C."/>
            <person name="Zou P."/>
            <person name="Liu Y."/>
            <person name="Dai S."/>
            <person name="Zhou R."/>
        </authorList>
    </citation>
    <scope>NUCLEOTIDE SEQUENCE [LARGE SCALE GENOMIC DNA]</scope>
</reference>
<organism evidence="1 2">
    <name type="scientific">Melastoma candidum</name>
    <dbReference type="NCBI Taxonomy" id="119954"/>
    <lineage>
        <taxon>Eukaryota</taxon>
        <taxon>Viridiplantae</taxon>
        <taxon>Streptophyta</taxon>
        <taxon>Embryophyta</taxon>
        <taxon>Tracheophyta</taxon>
        <taxon>Spermatophyta</taxon>
        <taxon>Magnoliopsida</taxon>
        <taxon>eudicotyledons</taxon>
        <taxon>Gunneridae</taxon>
        <taxon>Pentapetalae</taxon>
        <taxon>rosids</taxon>
        <taxon>malvids</taxon>
        <taxon>Myrtales</taxon>
        <taxon>Melastomataceae</taxon>
        <taxon>Melastomatoideae</taxon>
        <taxon>Melastomateae</taxon>
        <taxon>Melastoma</taxon>
    </lineage>
</organism>
<keyword evidence="2" id="KW-1185">Reference proteome</keyword>
<gene>
    <name evidence="1" type="ORF">MLD38_005156</name>
</gene>
<evidence type="ECO:0000313" key="1">
    <source>
        <dbReference type="EMBL" id="KAI4387314.1"/>
    </source>
</evidence>
<evidence type="ECO:0000313" key="2">
    <source>
        <dbReference type="Proteomes" id="UP001057402"/>
    </source>
</evidence>
<protein>
    <submittedName>
        <fullName evidence="1">Uncharacterized protein</fullName>
    </submittedName>
</protein>
<dbReference type="Proteomes" id="UP001057402">
    <property type="component" value="Chromosome 2"/>
</dbReference>
<dbReference type="EMBL" id="CM042881">
    <property type="protein sequence ID" value="KAI4387314.1"/>
    <property type="molecule type" value="Genomic_DNA"/>
</dbReference>
<accession>A0ACB9S845</accession>